<reference evidence="1 2" key="1">
    <citation type="submission" date="2021-06" db="EMBL/GenBank/DDBJ databases">
        <authorList>
            <person name="Palmer J.M."/>
        </authorList>
    </citation>
    <scope>NUCLEOTIDE SEQUENCE [LARGE SCALE GENOMIC DNA]</scope>
    <source>
        <strain evidence="2">if_2019</strain>
        <tissue evidence="1">Muscle</tissue>
    </source>
</reference>
<gene>
    <name evidence="1" type="ORF">ILYODFUR_026061</name>
</gene>
<dbReference type="EMBL" id="JAHRIQ010072768">
    <property type="protein sequence ID" value="MEQ2245288.1"/>
    <property type="molecule type" value="Genomic_DNA"/>
</dbReference>
<sequence length="90" mass="10202">MEVTKRNNGQIISAQFSLDKLVFTSHHHTDAAFLLSTFTYIHNMSSSLPRPDRKMHQSDIFSQSTVETEIQCALSAASIHWVKLINLSIQ</sequence>
<dbReference type="Proteomes" id="UP001482620">
    <property type="component" value="Unassembled WGS sequence"/>
</dbReference>
<proteinExistence type="predicted"/>
<comment type="caution">
    <text evidence="1">The sequence shown here is derived from an EMBL/GenBank/DDBJ whole genome shotgun (WGS) entry which is preliminary data.</text>
</comment>
<organism evidence="1 2">
    <name type="scientific">Ilyodon furcidens</name>
    <name type="common">goldbreast splitfin</name>
    <dbReference type="NCBI Taxonomy" id="33524"/>
    <lineage>
        <taxon>Eukaryota</taxon>
        <taxon>Metazoa</taxon>
        <taxon>Chordata</taxon>
        <taxon>Craniata</taxon>
        <taxon>Vertebrata</taxon>
        <taxon>Euteleostomi</taxon>
        <taxon>Actinopterygii</taxon>
        <taxon>Neopterygii</taxon>
        <taxon>Teleostei</taxon>
        <taxon>Neoteleostei</taxon>
        <taxon>Acanthomorphata</taxon>
        <taxon>Ovalentaria</taxon>
        <taxon>Atherinomorphae</taxon>
        <taxon>Cyprinodontiformes</taxon>
        <taxon>Goodeidae</taxon>
        <taxon>Ilyodon</taxon>
    </lineage>
</organism>
<evidence type="ECO:0000313" key="2">
    <source>
        <dbReference type="Proteomes" id="UP001482620"/>
    </source>
</evidence>
<protein>
    <submittedName>
        <fullName evidence="1">Uncharacterized protein</fullName>
    </submittedName>
</protein>
<keyword evidence="2" id="KW-1185">Reference proteome</keyword>
<evidence type="ECO:0000313" key="1">
    <source>
        <dbReference type="EMBL" id="MEQ2245288.1"/>
    </source>
</evidence>
<name>A0ABV0UN69_9TELE</name>
<accession>A0ABV0UN69</accession>